<evidence type="ECO:0000256" key="1">
    <source>
        <dbReference type="SAM" id="Phobius"/>
    </source>
</evidence>
<keyword evidence="1" id="KW-1133">Transmembrane helix</keyword>
<feature type="transmembrane region" description="Helical" evidence="1">
    <location>
        <begin position="38"/>
        <end position="57"/>
    </location>
</feature>
<keyword evidence="1" id="KW-0472">Membrane</keyword>
<protein>
    <submittedName>
        <fullName evidence="2">Uncharacterized protein</fullName>
    </submittedName>
</protein>
<evidence type="ECO:0000313" key="3">
    <source>
        <dbReference type="Proteomes" id="UP000239724"/>
    </source>
</evidence>
<dbReference type="EMBL" id="NHRY01000108">
    <property type="protein sequence ID" value="PPQ34503.1"/>
    <property type="molecule type" value="Genomic_DNA"/>
</dbReference>
<gene>
    <name evidence="2" type="ORF">CCS01_10675</name>
</gene>
<keyword evidence="3" id="KW-1185">Reference proteome</keyword>
<accession>A0A2S6NIM1</accession>
<comment type="caution">
    <text evidence="2">The sequence shown here is derived from an EMBL/GenBank/DDBJ whole genome shotgun (WGS) entry which is preliminary data.</text>
</comment>
<proteinExistence type="predicted"/>
<dbReference type="AlphaFoldDB" id="A0A2S6NIM1"/>
<sequence length="59" mass="6571">MLTDPVTNNAMQAASLLTGATMAGFLVARLIWRRTPMLQFIIVGVYFVSVLGFILYYTL</sequence>
<name>A0A2S6NIM1_RHOGL</name>
<feature type="transmembrane region" description="Helical" evidence="1">
    <location>
        <begin position="12"/>
        <end position="31"/>
    </location>
</feature>
<organism evidence="2 3">
    <name type="scientific">Rhodopila globiformis</name>
    <name type="common">Rhodopseudomonas globiformis</name>
    <dbReference type="NCBI Taxonomy" id="1071"/>
    <lineage>
        <taxon>Bacteria</taxon>
        <taxon>Pseudomonadati</taxon>
        <taxon>Pseudomonadota</taxon>
        <taxon>Alphaproteobacteria</taxon>
        <taxon>Acetobacterales</taxon>
        <taxon>Acetobacteraceae</taxon>
        <taxon>Rhodopila</taxon>
    </lineage>
</organism>
<dbReference type="RefSeq" id="WP_104518837.1">
    <property type="nucleotide sequence ID" value="NZ_NHRY01000108.1"/>
</dbReference>
<dbReference type="Proteomes" id="UP000239724">
    <property type="component" value="Unassembled WGS sequence"/>
</dbReference>
<keyword evidence="1" id="KW-0812">Transmembrane</keyword>
<reference evidence="2 3" key="1">
    <citation type="journal article" date="2018" name="Arch. Microbiol.">
        <title>New insights into the metabolic potential of the phototrophic purple bacterium Rhodopila globiformis DSM 161(T) from its draft genome sequence and evidence for a vanadium-dependent nitrogenase.</title>
        <authorList>
            <person name="Imhoff J.F."/>
            <person name="Rahn T."/>
            <person name="Kunzel S."/>
            <person name="Neulinger S.C."/>
        </authorList>
    </citation>
    <scope>NUCLEOTIDE SEQUENCE [LARGE SCALE GENOMIC DNA]</scope>
    <source>
        <strain evidence="2 3">DSM 161</strain>
    </source>
</reference>
<evidence type="ECO:0000313" key="2">
    <source>
        <dbReference type="EMBL" id="PPQ34503.1"/>
    </source>
</evidence>